<reference evidence="9" key="1">
    <citation type="journal article" date="2005" name="J. Cell Sci.">
        <title>Inhibitory phosphorylation of a mitotic cyclin-dependent kinase regulates the morphogenesis, cell size and virulence of the smut fungus Ustilago maydis.</title>
        <authorList>
            <person name="Sgarlata C."/>
            <person name="Perez-Martin J."/>
        </authorList>
    </citation>
    <scope>NUCLEOTIDE SEQUENCE</scope>
</reference>
<dbReference type="SMART" id="SM00220">
    <property type="entry name" value="S_TKc"/>
    <property type="match status" value="1"/>
</dbReference>
<feature type="compositionally biased region" description="Basic and acidic residues" evidence="7">
    <location>
        <begin position="585"/>
        <end position="597"/>
    </location>
</feature>
<dbReference type="InterPro" id="IPR011009">
    <property type="entry name" value="Kinase-like_dom_sf"/>
</dbReference>
<dbReference type="PANTHER" id="PTHR11042:SF190">
    <property type="entry name" value="MITOSIS INHIBITOR PROTEIN KINASE MIK1"/>
    <property type="match status" value="1"/>
</dbReference>
<dbReference type="Gene3D" id="1.10.510.10">
    <property type="entry name" value="Transferase(Phosphotransferase) domain 1"/>
    <property type="match status" value="1"/>
</dbReference>
<feature type="region of interest" description="Disordered" evidence="7">
    <location>
        <begin position="684"/>
        <end position="703"/>
    </location>
</feature>
<feature type="compositionally biased region" description="Basic and acidic residues" evidence="7">
    <location>
        <begin position="558"/>
        <end position="571"/>
    </location>
</feature>
<keyword evidence="3" id="KW-0418">Kinase</keyword>
<accession>Q52NW9</accession>
<name>Q52NW9_MYCMD</name>
<dbReference type="PANTHER" id="PTHR11042">
    <property type="entry name" value="EUKARYOTIC TRANSLATION INITIATION FACTOR 2-ALPHA KINASE EIF2-ALPHA KINASE -RELATED"/>
    <property type="match status" value="1"/>
</dbReference>
<dbReference type="InterPro" id="IPR000719">
    <property type="entry name" value="Prot_kinase_dom"/>
</dbReference>
<evidence type="ECO:0000256" key="4">
    <source>
        <dbReference type="ARBA" id="ARBA00022840"/>
    </source>
</evidence>
<feature type="region of interest" description="Disordered" evidence="7">
    <location>
        <begin position="932"/>
        <end position="977"/>
    </location>
</feature>
<dbReference type="InterPro" id="IPR017441">
    <property type="entry name" value="Protein_kinase_ATP_BS"/>
</dbReference>
<feature type="region of interest" description="Disordered" evidence="7">
    <location>
        <begin position="763"/>
        <end position="784"/>
    </location>
</feature>
<dbReference type="Gene3D" id="3.30.200.20">
    <property type="entry name" value="Phosphorylase Kinase, domain 1"/>
    <property type="match status" value="1"/>
</dbReference>
<dbReference type="GO" id="GO:0005524">
    <property type="term" value="F:ATP binding"/>
    <property type="evidence" value="ECO:0007669"/>
    <property type="project" value="UniProtKB-UniRule"/>
</dbReference>
<feature type="domain" description="Protein kinase" evidence="8">
    <location>
        <begin position="1066"/>
        <end position="1353"/>
    </location>
</feature>
<feature type="compositionally biased region" description="Low complexity" evidence="7">
    <location>
        <begin position="624"/>
        <end position="638"/>
    </location>
</feature>
<dbReference type="InterPro" id="IPR050339">
    <property type="entry name" value="CC_SR_Kinase"/>
</dbReference>
<feature type="compositionally biased region" description="Low complexity" evidence="7">
    <location>
        <begin position="763"/>
        <end position="777"/>
    </location>
</feature>
<evidence type="ECO:0000256" key="2">
    <source>
        <dbReference type="ARBA" id="ARBA00022741"/>
    </source>
</evidence>
<feature type="region of interest" description="Disordered" evidence="7">
    <location>
        <begin position="215"/>
        <end position="321"/>
    </location>
</feature>
<keyword evidence="1" id="KW-0808">Transferase</keyword>
<evidence type="ECO:0000259" key="8">
    <source>
        <dbReference type="PROSITE" id="PS50011"/>
    </source>
</evidence>
<gene>
    <name evidence="9" type="primary">wee1</name>
</gene>
<feature type="compositionally biased region" description="Polar residues" evidence="7">
    <location>
        <begin position="303"/>
        <end position="321"/>
    </location>
</feature>
<evidence type="ECO:0000256" key="5">
    <source>
        <dbReference type="ARBA" id="ARBA00037982"/>
    </source>
</evidence>
<keyword evidence="4 6" id="KW-0067">ATP-binding</keyword>
<dbReference type="PROSITE" id="PS00107">
    <property type="entry name" value="PROTEIN_KINASE_ATP"/>
    <property type="match status" value="1"/>
</dbReference>
<feature type="compositionally biased region" description="Low complexity" evidence="7">
    <location>
        <begin position="292"/>
        <end position="302"/>
    </location>
</feature>
<sequence length="1525" mass="163985">MHQNDDAFISPDKPSRPIHTIDMHLESQAAMTPPPNFGAHAYHNSPFTSWMHQLPPAPATQLRPQSVSIPRSHAFSSLAPLSRPSPTQESPPINMHAQHHDQPMSFDTIKRTIPLQNLPPFAGSPESTAALNLHAADHGLWHHRGVSNGSGSDVSSASANAGTELNAVAGPSSQPMLRAASRQAYDAANASPPPRSLFGSSDSHRRLQDVEMDIDSHSDQDDIDAHPPASPSPLCEQPDFLDPSSAFHLDLGEPMLQPGTRPTHRLTRNPSSSRSTHTLVSASQRTRPPRSRVPSSSNASLPQLTTPARQRSTTSTNTHLDNTVYTSSFHGLHSLPSTQPRITHRARASSSAALHRPLTEFLTPRSASASAGLGDKLPGVANLFEFATQPRPIIRSADHDSEFTPLRDHKRRPANLSMSSFPTAKLFEDEIEAAAKSSARPAAGVVQSDHSPPHSLDLISTPARCKNASAHASNATAPLSYRETPQHATPHRFFFGSHHPSTSADDSGVAFADGDHSVKSTRKRIGSLLGSSAKDSYMQTSTFTNNMLEDLPSPSQDALRRHETSFHRDSPAPRPSSRAILHPFGPKERSSLMHETRFCNSSDHGSANSSPDLIPRNRNRNRSRTSTNTSAASAASPARRVRERRTTSEYMDPASQYLTPQNFKSVKPLAAAFMSTGLVSKRNRVRENSEGADGASEAFPLPPKAPNFGQALGLREVVAAASAHASANADRASNAMPDTPVKKATATPLVPFPKFHASLRGQAGASSSAIGPSPLGSQSSAVEPRLASISPGSPVLSDQVHSPTFKFINLGTAPNAGTPAVLSARPGSAFETRSWSRPFPHPDPPTLVTDDVTEDEGNLSDVVHSPSIQSGRVRDVQRLQKGKRTIHTPASSAAPAPARKMLSVDVGKAAGAPRALRVRSAGLGKRALSQNASFVRDARGGTESSHDGGNDGCDDAPPPATPITSTASLLPRETDVEPMTPRRNLLWYEAAQILTSPSPSSRRKLRAHRLELLQTRRKSRLSEETSSCQETPHKSAAGSSFGANSHASAIDLRTKEPEHGHLETAFVVEETIGHGEFSEVLKAVSRSNGYAYAVKRMKKAYLGARDRLRRLEEVDVLRTLSTSGKPHANIVSLFDAWEEQGHLHLQLELCPLGSLAFFLEEYGQQVGALDEPRLWKILAELSSGVAYIHSHNILHLDLKPANVLITEHGTLKIGDFGMATRWPLVDAETTLRGASLNDESDAYALDQVAEPWPSQRGLEREGDRVYLAPEVIFHGQYGKAADVFSLGLILLEAAGNVELPDNGEPWQKLRRDDLSDVDLSALSGPLVRMLERLLCSEPEQRATIDEVVGMPTMACVRSIMSRGLSASEMDQLPEFTDSLSTSGSLAVMADSSSMRSMPTSELSSRTLGLSDSDTGSSAAELSEGDSSMGLCGLSSCMSARTSISTSMSSFSSHQAVIRVRGALIQEPEEDFMREVMGADPIEQRYVGSKGAFTRCAAERPALAAVQPLQESSAMLSGSYSMDLDG</sequence>
<evidence type="ECO:0000256" key="6">
    <source>
        <dbReference type="PROSITE-ProRule" id="PRU10141"/>
    </source>
</evidence>
<dbReference type="InterPro" id="IPR008271">
    <property type="entry name" value="Ser/Thr_kinase_AS"/>
</dbReference>
<evidence type="ECO:0000256" key="1">
    <source>
        <dbReference type="ARBA" id="ARBA00022679"/>
    </source>
</evidence>
<dbReference type="GO" id="GO:0004672">
    <property type="term" value="F:protein kinase activity"/>
    <property type="evidence" value="ECO:0007669"/>
    <property type="project" value="InterPro"/>
</dbReference>
<keyword evidence="2 6" id="KW-0547">Nucleotide-binding</keyword>
<dbReference type="SUPFAM" id="SSF56112">
    <property type="entry name" value="Protein kinase-like (PK-like)"/>
    <property type="match status" value="1"/>
</dbReference>
<dbReference type="FunFam" id="1.10.510.10:FF:000811">
    <property type="entry name" value="Cyclin-dependent kinase WEE1"/>
    <property type="match status" value="1"/>
</dbReference>
<evidence type="ECO:0000256" key="7">
    <source>
        <dbReference type="SAM" id="MobiDB-lite"/>
    </source>
</evidence>
<dbReference type="PROSITE" id="PS50011">
    <property type="entry name" value="PROTEIN_KINASE_DOM"/>
    <property type="match status" value="1"/>
</dbReference>
<feature type="compositionally biased region" description="Polar residues" evidence="7">
    <location>
        <begin position="598"/>
        <end position="611"/>
    </location>
</feature>
<dbReference type="PROSITE" id="PS00108">
    <property type="entry name" value="PROTEIN_KINASE_ST"/>
    <property type="match status" value="1"/>
</dbReference>
<feature type="compositionally biased region" description="Basic and acidic residues" evidence="7">
    <location>
        <begin position="215"/>
        <end position="225"/>
    </location>
</feature>
<evidence type="ECO:0000313" key="9">
    <source>
        <dbReference type="EMBL" id="AAX94675.1"/>
    </source>
</evidence>
<evidence type="ECO:0000256" key="3">
    <source>
        <dbReference type="ARBA" id="ARBA00022777"/>
    </source>
</evidence>
<feature type="region of interest" description="Disordered" evidence="7">
    <location>
        <begin position="546"/>
        <end position="654"/>
    </location>
</feature>
<dbReference type="CDD" id="cd14052">
    <property type="entry name" value="PTKc_Wee1_fungi"/>
    <property type="match status" value="1"/>
</dbReference>
<feature type="region of interest" description="Disordered" evidence="7">
    <location>
        <begin position="1016"/>
        <end position="1046"/>
    </location>
</feature>
<feature type="compositionally biased region" description="Polar residues" evidence="7">
    <location>
        <begin position="268"/>
        <end position="282"/>
    </location>
</feature>
<feature type="compositionally biased region" description="Polar residues" evidence="7">
    <location>
        <begin position="1037"/>
        <end position="1046"/>
    </location>
</feature>
<dbReference type="VEuPathDB" id="FungiDB:UMAG_06337"/>
<feature type="compositionally biased region" description="Basic and acidic residues" evidence="7">
    <location>
        <begin position="936"/>
        <end position="949"/>
    </location>
</feature>
<protein>
    <submittedName>
        <fullName evidence="9">Wee1</fullName>
    </submittedName>
</protein>
<feature type="region of interest" description="Disordered" evidence="7">
    <location>
        <begin position="1389"/>
        <end position="1425"/>
    </location>
</feature>
<dbReference type="Pfam" id="PF00069">
    <property type="entry name" value="Pkinase"/>
    <property type="match status" value="1"/>
</dbReference>
<comment type="similarity">
    <text evidence="5">Belongs to the protein kinase superfamily. Ser/Thr protein kinase family. GCN2 subfamily.</text>
</comment>
<dbReference type="EMBL" id="AY995171">
    <property type="protein sequence ID" value="AAX94675.1"/>
    <property type="molecule type" value="Genomic_DNA"/>
</dbReference>
<proteinExistence type="inferred from homology"/>
<organism evidence="9">
    <name type="scientific">Mycosarcoma maydis</name>
    <name type="common">Corn smut fungus</name>
    <name type="synonym">Ustilago maydis</name>
    <dbReference type="NCBI Taxonomy" id="5270"/>
    <lineage>
        <taxon>Eukaryota</taxon>
        <taxon>Fungi</taxon>
        <taxon>Dikarya</taxon>
        <taxon>Basidiomycota</taxon>
        <taxon>Ustilaginomycotina</taxon>
        <taxon>Ustilaginomycetes</taxon>
        <taxon>Ustilaginales</taxon>
        <taxon>Ustilaginaceae</taxon>
        <taxon>Mycosarcoma</taxon>
    </lineage>
</organism>
<feature type="region of interest" description="Disordered" evidence="7">
    <location>
        <begin position="166"/>
        <end position="202"/>
    </location>
</feature>
<feature type="compositionally biased region" description="Polar residues" evidence="7">
    <location>
        <begin position="1389"/>
        <end position="1419"/>
    </location>
</feature>
<feature type="binding site" evidence="6">
    <location>
        <position position="1095"/>
    </location>
    <ligand>
        <name>ATP</name>
        <dbReference type="ChEBI" id="CHEBI:30616"/>
    </ligand>
</feature>